<reference evidence="2 3" key="2">
    <citation type="submission" date="2024-03" db="EMBL/GenBank/DDBJ databases">
        <title>The Genome Sequence of Enterococcus sp. DIV1094.</title>
        <authorList>
            <consortium name="The Broad Institute Genomics Platform"/>
            <consortium name="The Broad Institute Microbial Omics Core"/>
            <consortium name="The Broad Institute Genomic Center for Infectious Diseases"/>
            <person name="Earl A."/>
            <person name="Manson A."/>
            <person name="Gilmore M."/>
            <person name="Schwartman J."/>
            <person name="Shea T."/>
            <person name="Abouelleil A."/>
            <person name="Cao P."/>
            <person name="Chapman S."/>
            <person name="Cusick C."/>
            <person name="Young S."/>
            <person name="Neafsey D."/>
            <person name="Nusbaum C."/>
            <person name="Birren B."/>
        </authorList>
    </citation>
    <scope>NUCLEOTIDE SEQUENCE [LARGE SCALE GENOMIC DNA]</scope>
    <source>
        <strain evidence="2 3">DIV1094</strain>
    </source>
</reference>
<sequence>MNLNFRSIDPEDYSTCSEILVAAYGGAPWFNQWTKEEALLRIRATMSGINARGYIVEKDEQIIAMCLGRIDYYYDNWKQFCIDEFNVAAQLQKQGVGKKLMKFTANILEEEGINNLFLITGGKQAAEFYKKTGFVKSDDGTMMEYVIEN</sequence>
<keyword evidence="3" id="KW-1185">Reference proteome</keyword>
<dbReference type="EMBL" id="CP147250">
    <property type="protein sequence ID" value="WYJ81129.1"/>
    <property type="molecule type" value="Genomic_DNA"/>
</dbReference>
<feature type="domain" description="N-acetyltransferase" evidence="1">
    <location>
        <begin position="3"/>
        <end position="149"/>
    </location>
</feature>
<name>A0ABZ2T4N3_9ENTE</name>
<evidence type="ECO:0000259" key="1">
    <source>
        <dbReference type="PROSITE" id="PS51186"/>
    </source>
</evidence>
<dbReference type="Gene3D" id="3.40.630.30">
    <property type="match status" value="1"/>
</dbReference>
<dbReference type="RefSeq" id="WP_206858951.1">
    <property type="nucleotide sequence ID" value="NZ_CP147250.1"/>
</dbReference>
<gene>
    <name evidence="2" type="ORF">DOK79_002713</name>
</gene>
<dbReference type="CDD" id="cd04301">
    <property type="entry name" value="NAT_SF"/>
    <property type="match status" value="1"/>
</dbReference>
<dbReference type="Proteomes" id="UP000664360">
    <property type="component" value="Chromosome"/>
</dbReference>
<dbReference type="InterPro" id="IPR016181">
    <property type="entry name" value="Acyl_CoA_acyltransferase"/>
</dbReference>
<dbReference type="SUPFAM" id="SSF55729">
    <property type="entry name" value="Acyl-CoA N-acyltransferases (Nat)"/>
    <property type="match status" value="1"/>
</dbReference>
<dbReference type="Pfam" id="PF13508">
    <property type="entry name" value="Acetyltransf_7"/>
    <property type="match status" value="1"/>
</dbReference>
<protein>
    <recommendedName>
        <fullName evidence="1">N-acetyltransferase domain-containing protein</fullName>
    </recommendedName>
</protein>
<proteinExistence type="predicted"/>
<reference evidence="2 3" key="1">
    <citation type="submission" date="2021-03" db="EMBL/GenBank/DDBJ databases">
        <authorList>
            <person name="Gilmore M.S."/>
            <person name="Schwartzman J."/>
            <person name="Van Tyne D."/>
            <person name="Martin M."/>
            <person name="Earl A.M."/>
            <person name="Manson A.L."/>
            <person name="Straub T."/>
            <person name="Salamzade R."/>
            <person name="Saavedra J."/>
            <person name="Lebreton F."/>
            <person name="Prichula J."/>
            <person name="Schaufler K."/>
            <person name="Gaca A."/>
            <person name="Sgardioli B."/>
            <person name="Wagenaar J."/>
            <person name="Strong T."/>
        </authorList>
    </citation>
    <scope>NUCLEOTIDE SEQUENCE [LARGE SCALE GENOMIC DNA]</scope>
    <source>
        <strain evidence="2 3">DIV1094</strain>
    </source>
</reference>
<accession>A0ABZ2T4N3</accession>
<organism evidence="2 3">
    <name type="scientific">Candidatus Enterococcus mangumiae</name>
    <dbReference type="NCBI Taxonomy" id="2230878"/>
    <lineage>
        <taxon>Bacteria</taxon>
        <taxon>Bacillati</taxon>
        <taxon>Bacillota</taxon>
        <taxon>Bacilli</taxon>
        <taxon>Lactobacillales</taxon>
        <taxon>Enterococcaceae</taxon>
        <taxon>Enterococcus</taxon>
    </lineage>
</organism>
<dbReference type="InterPro" id="IPR000182">
    <property type="entry name" value="GNAT_dom"/>
</dbReference>
<evidence type="ECO:0000313" key="2">
    <source>
        <dbReference type="EMBL" id="WYJ81129.1"/>
    </source>
</evidence>
<dbReference type="PROSITE" id="PS51186">
    <property type="entry name" value="GNAT"/>
    <property type="match status" value="1"/>
</dbReference>
<evidence type="ECO:0000313" key="3">
    <source>
        <dbReference type="Proteomes" id="UP000664360"/>
    </source>
</evidence>